<feature type="compositionally biased region" description="Basic and acidic residues" evidence="1">
    <location>
        <begin position="217"/>
        <end position="269"/>
    </location>
</feature>
<name>A0A9P9ADB4_9PEZI</name>
<dbReference type="AlphaFoldDB" id="A0A9P9ADB4"/>
<dbReference type="EMBL" id="JAGSXJ010000006">
    <property type="protein sequence ID" value="KAH6690701.1"/>
    <property type="molecule type" value="Genomic_DNA"/>
</dbReference>
<proteinExistence type="predicted"/>
<sequence length="282" mass="33009">MVASPRLSVIPSLPKHRSCSSIPSTHATMKIDWQVRGRDSLFLTPVRANKKQWHEWHGFMPRVQSLFSEDYEMHISCPPSFDLDPPTTAVNVQLEDELPDRSETAKIYEASKLRIISTYRKAIRDYKLACHRLNRLPFEPCPTGSREGLKKSREARVRQMSARVLNLKRTVDSLEERRTTLAKTDTNTNPESMSEREENKKKRAWSEESSEEESEEESKVERPQSEERSQGEEHPQSKEEQEQDMIAERRRELGRTLVMERRAEDDAARAETQYSRWRPWTP</sequence>
<feature type="compositionally biased region" description="Basic and acidic residues" evidence="1">
    <location>
        <begin position="193"/>
        <end position="206"/>
    </location>
</feature>
<protein>
    <submittedName>
        <fullName evidence="2">Uncharacterized protein</fullName>
    </submittedName>
</protein>
<evidence type="ECO:0000256" key="1">
    <source>
        <dbReference type="SAM" id="MobiDB-lite"/>
    </source>
</evidence>
<feature type="region of interest" description="Disordered" evidence="1">
    <location>
        <begin position="175"/>
        <end position="282"/>
    </location>
</feature>
<comment type="caution">
    <text evidence="2">The sequence shown here is derived from an EMBL/GenBank/DDBJ whole genome shotgun (WGS) entry which is preliminary data.</text>
</comment>
<evidence type="ECO:0000313" key="2">
    <source>
        <dbReference type="EMBL" id="KAH6690701.1"/>
    </source>
</evidence>
<reference evidence="2" key="1">
    <citation type="journal article" date="2021" name="Nat. Commun.">
        <title>Genetic determinants of endophytism in the Arabidopsis root mycobiome.</title>
        <authorList>
            <person name="Mesny F."/>
            <person name="Miyauchi S."/>
            <person name="Thiergart T."/>
            <person name="Pickel B."/>
            <person name="Atanasova L."/>
            <person name="Karlsson M."/>
            <person name="Huettel B."/>
            <person name="Barry K.W."/>
            <person name="Haridas S."/>
            <person name="Chen C."/>
            <person name="Bauer D."/>
            <person name="Andreopoulos W."/>
            <person name="Pangilinan J."/>
            <person name="LaButti K."/>
            <person name="Riley R."/>
            <person name="Lipzen A."/>
            <person name="Clum A."/>
            <person name="Drula E."/>
            <person name="Henrissat B."/>
            <person name="Kohler A."/>
            <person name="Grigoriev I.V."/>
            <person name="Martin F.M."/>
            <person name="Hacquard S."/>
        </authorList>
    </citation>
    <scope>NUCLEOTIDE SEQUENCE</scope>
    <source>
        <strain evidence="2">MPI-SDFR-AT-0117</strain>
    </source>
</reference>
<gene>
    <name evidence="2" type="ORF">F5X68DRAFT_253646</name>
</gene>
<dbReference type="Proteomes" id="UP000770015">
    <property type="component" value="Unassembled WGS sequence"/>
</dbReference>
<feature type="compositionally biased region" description="Polar residues" evidence="1">
    <location>
        <begin position="181"/>
        <end position="192"/>
    </location>
</feature>
<organism evidence="2 3">
    <name type="scientific">Plectosphaerella plurivora</name>
    <dbReference type="NCBI Taxonomy" id="936078"/>
    <lineage>
        <taxon>Eukaryota</taxon>
        <taxon>Fungi</taxon>
        <taxon>Dikarya</taxon>
        <taxon>Ascomycota</taxon>
        <taxon>Pezizomycotina</taxon>
        <taxon>Sordariomycetes</taxon>
        <taxon>Hypocreomycetidae</taxon>
        <taxon>Glomerellales</taxon>
        <taxon>Plectosphaerellaceae</taxon>
        <taxon>Plectosphaerella</taxon>
    </lineage>
</organism>
<keyword evidence="3" id="KW-1185">Reference proteome</keyword>
<accession>A0A9P9ADB4</accession>
<evidence type="ECO:0000313" key="3">
    <source>
        <dbReference type="Proteomes" id="UP000770015"/>
    </source>
</evidence>